<dbReference type="VEuPathDB" id="FungiDB:BCV72DRAFT_211654"/>
<organism evidence="1">
    <name type="scientific">Rhizopus microsporus var. microsporus</name>
    <dbReference type="NCBI Taxonomy" id="86635"/>
    <lineage>
        <taxon>Eukaryota</taxon>
        <taxon>Fungi</taxon>
        <taxon>Fungi incertae sedis</taxon>
        <taxon>Mucoromycota</taxon>
        <taxon>Mucoromycotina</taxon>
        <taxon>Mucoromycetes</taxon>
        <taxon>Mucorales</taxon>
        <taxon>Mucorineae</taxon>
        <taxon>Rhizopodaceae</taxon>
        <taxon>Rhizopus</taxon>
    </lineage>
</organism>
<sequence length="94" mass="10925">LSQVICQFEICHSLRVDHHNDPVLGFLDIGSVYDALICTTYNHASFYLFWGPCTTYSKLRLLQCFYPLLLYVASTHKWRSFGVYSLCISIFSLY</sequence>
<evidence type="ECO:0000313" key="1">
    <source>
        <dbReference type="EMBL" id="ORE04257.1"/>
    </source>
</evidence>
<dbReference type="EMBL" id="KV921976">
    <property type="protein sequence ID" value="ORE04257.1"/>
    <property type="molecule type" value="Genomic_DNA"/>
</dbReference>
<dbReference type="AlphaFoldDB" id="A0A1X0QWW3"/>
<reference evidence="1" key="1">
    <citation type="journal article" date="2016" name="Proc. Natl. Acad. Sci. U.S.A.">
        <title>Lipid metabolic changes in an early divergent fungus govern the establishment of a mutualistic symbiosis with endobacteria.</title>
        <authorList>
            <person name="Lastovetsky O.A."/>
            <person name="Gaspar M.L."/>
            <person name="Mondo S.J."/>
            <person name="LaButti K.M."/>
            <person name="Sandor L."/>
            <person name="Grigoriev I.V."/>
            <person name="Henry S.A."/>
            <person name="Pawlowska T.E."/>
        </authorList>
    </citation>
    <scope>NUCLEOTIDE SEQUENCE [LARGE SCALE GENOMIC DNA]</scope>
    <source>
        <strain evidence="1">ATCC 52814</strain>
    </source>
</reference>
<dbReference type="Proteomes" id="UP000242414">
    <property type="component" value="Unassembled WGS sequence"/>
</dbReference>
<protein>
    <submittedName>
        <fullName evidence="1">Uncharacterized protein</fullName>
    </submittedName>
</protein>
<accession>A0A1X0QWW3</accession>
<gene>
    <name evidence="1" type="ORF">BCV72DRAFT_211654</name>
</gene>
<name>A0A1X0QWW3_RHIZD</name>
<feature type="non-terminal residue" evidence="1">
    <location>
        <position position="1"/>
    </location>
</feature>
<proteinExistence type="predicted"/>